<reference evidence="1 2" key="1">
    <citation type="submission" date="2024-01" db="EMBL/GenBank/DDBJ databases">
        <title>Genome assemblies of Stephania.</title>
        <authorList>
            <person name="Yang L."/>
        </authorList>
    </citation>
    <scope>NUCLEOTIDE SEQUENCE [LARGE SCALE GENOMIC DNA]</scope>
    <source>
        <strain evidence="1">YNDBR</strain>
        <tissue evidence="1">Leaf</tissue>
    </source>
</reference>
<proteinExistence type="predicted"/>
<dbReference type="EMBL" id="JBBNAF010000012">
    <property type="protein sequence ID" value="KAK9092648.1"/>
    <property type="molecule type" value="Genomic_DNA"/>
</dbReference>
<name>A0AAP0EN43_9MAGN</name>
<dbReference type="Proteomes" id="UP001420932">
    <property type="component" value="Unassembled WGS sequence"/>
</dbReference>
<accession>A0AAP0EN43</accession>
<evidence type="ECO:0000313" key="2">
    <source>
        <dbReference type="Proteomes" id="UP001420932"/>
    </source>
</evidence>
<dbReference type="AlphaFoldDB" id="A0AAP0EN43"/>
<sequence length="54" mass="6596">MGVDEILEHMKQFIIEEMMDDIEDRIFIWLTKWQTRILLQQQKSKTTREKRGSA</sequence>
<keyword evidence="2" id="KW-1185">Reference proteome</keyword>
<evidence type="ECO:0000313" key="1">
    <source>
        <dbReference type="EMBL" id="KAK9092648.1"/>
    </source>
</evidence>
<organism evidence="1 2">
    <name type="scientific">Stephania yunnanensis</name>
    <dbReference type="NCBI Taxonomy" id="152371"/>
    <lineage>
        <taxon>Eukaryota</taxon>
        <taxon>Viridiplantae</taxon>
        <taxon>Streptophyta</taxon>
        <taxon>Embryophyta</taxon>
        <taxon>Tracheophyta</taxon>
        <taxon>Spermatophyta</taxon>
        <taxon>Magnoliopsida</taxon>
        <taxon>Ranunculales</taxon>
        <taxon>Menispermaceae</taxon>
        <taxon>Menispermoideae</taxon>
        <taxon>Cissampelideae</taxon>
        <taxon>Stephania</taxon>
    </lineage>
</organism>
<protein>
    <submittedName>
        <fullName evidence="1">Uncharacterized protein</fullName>
    </submittedName>
</protein>
<comment type="caution">
    <text evidence="1">The sequence shown here is derived from an EMBL/GenBank/DDBJ whole genome shotgun (WGS) entry which is preliminary data.</text>
</comment>
<gene>
    <name evidence="1" type="ORF">Syun_027559</name>
</gene>